<evidence type="ECO:0000256" key="4">
    <source>
        <dbReference type="ARBA" id="ARBA00022723"/>
    </source>
</evidence>
<gene>
    <name evidence="7" type="ORF">LQV63_09005</name>
</gene>
<comment type="similarity">
    <text evidence="2">Belongs to the beta-class carbonic anhydrase family.</text>
</comment>
<dbReference type="SMART" id="SM00947">
    <property type="entry name" value="Pro_CA"/>
    <property type="match status" value="1"/>
</dbReference>
<dbReference type="InterPro" id="IPR001765">
    <property type="entry name" value="Carbonic_anhydrase"/>
</dbReference>
<dbReference type="CDD" id="cd03379">
    <property type="entry name" value="beta_CA_cladeD"/>
    <property type="match status" value="1"/>
</dbReference>
<dbReference type="Gene3D" id="3.40.1050.10">
    <property type="entry name" value="Carbonic anhydrase"/>
    <property type="match status" value="1"/>
</dbReference>
<evidence type="ECO:0000313" key="7">
    <source>
        <dbReference type="EMBL" id="MCE5169448.1"/>
    </source>
</evidence>
<dbReference type="Pfam" id="PF00484">
    <property type="entry name" value="Pro_CA"/>
    <property type="match status" value="1"/>
</dbReference>
<comment type="caution">
    <text evidence="7">The sequence shown here is derived from an EMBL/GenBank/DDBJ whole genome shotgun (WGS) entry which is preliminary data.</text>
</comment>
<keyword evidence="5" id="KW-0862">Zinc</keyword>
<evidence type="ECO:0000256" key="5">
    <source>
        <dbReference type="ARBA" id="ARBA00022833"/>
    </source>
</evidence>
<dbReference type="SUPFAM" id="SSF53056">
    <property type="entry name" value="beta-carbonic anhydrase, cab"/>
    <property type="match status" value="1"/>
</dbReference>
<evidence type="ECO:0000256" key="2">
    <source>
        <dbReference type="ARBA" id="ARBA00006217"/>
    </source>
</evidence>
<accession>A0ABS8YG39</accession>
<keyword evidence="8" id="KW-1185">Reference proteome</keyword>
<dbReference type="PANTHER" id="PTHR43175:SF3">
    <property type="entry name" value="CARBON DISULFIDE HYDROLASE"/>
    <property type="match status" value="1"/>
</dbReference>
<dbReference type="PANTHER" id="PTHR43175">
    <property type="entry name" value="CARBONIC ANHYDRASE"/>
    <property type="match status" value="1"/>
</dbReference>
<dbReference type="EMBL" id="JAJNBZ010000005">
    <property type="protein sequence ID" value="MCE5169448.1"/>
    <property type="molecule type" value="Genomic_DNA"/>
</dbReference>
<evidence type="ECO:0000313" key="8">
    <source>
        <dbReference type="Proteomes" id="UP001199916"/>
    </source>
</evidence>
<keyword evidence="4" id="KW-0479">Metal-binding</keyword>
<comment type="catalytic activity">
    <reaction evidence="6">
        <text>hydrogencarbonate + H(+) = CO2 + H2O</text>
        <dbReference type="Rhea" id="RHEA:10748"/>
        <dbReference type="ChEBI" id="CHEBI:15377"/>
        <dbReference type="ChEBI" id="CHEBI:15378"/>
        <dbReference type="ChEBI" id="CHEBI:16526"/>
        <dbReference type="ChEBI" id="CHEBI:17544"/>
        <dbReference type="EC" id="4.2.1.1"/>
    </reaction>
</comment>
<evidence type="ECO:0000256" key="3">
    <source>
        <dbReference type="ARBA" id="ARBA00012925"/>
    </source>
</evidence>
<organism evidence="7 8">
    <name type="scientific">Paenibacillus profundus</name>
    <dbReference type="NCBI Taxonomy" id="1173085"/>
    <lineage>
        <taxon>Bacteria</taxon>
        <taxon>Bacillati</taxon>
        <taxon>Bacillota</taxon>
        <taxon>Bacilli</taxon>
        <taxon>Bacillales</taxon>
        <taxon>Paenibacillaceae</taxon>
        <taxon>Paenibacillus</taxon>
    </lineage>
</organism>
<comment type="cofactor">
    <cofactor evidence="1">
        <name>Zn(2+)</name>
        <dbReference type="ChEBI" id="CHEBI:29105"/>
    </cofactor>
</comment>
<dbReference type="InterPro" id="IPR036874">
    <property type="entry name" value="Carbonic_anhydrase_sf"/>
</dbReference>
<name>A0ABS8YG39_9BACL</name>
<evidence type="ECO:0000256" key="6">
    <source>
        <dbReference type="ARBA" id="ARBA00048348"/>
    </source>
</evidence>
<proteinExistence type="inferred from homology"/>
<reference evidence="7 8" key="1">
    <citation type="submission" date="2021-11" db="EMBL/GenBank/DDBJ databases">
        <title>Draft genome sequence of Paenibacillus profundus YoMME, a new Gram-positive bacteria with exoelectrogenic properties.</title>
        <authorList>
            <person name="Hubenova Y."/>
            <person name="Hubenova E."/>
            <person name="Manasiev Y."/>
            <person name="Peykov S."/>
            <person name="Mitov M."/>
        </authorList>
    </citation>
    <scope>NUCLEOTIDE SEQUENCE [LARGE SCALE GENOMIC DNA]</scope>
    <source>
        <strain evidence="7 8">YoMME</strain>
    </source>
</reference>
<dbReference type="Proteomes" id="UP001199916">
    <property type="component" value="Unassembled WGS sequence"/>
</dbReference>
<protein>
    <recommendedName>
        <fullName evidence="3">carbonic anhydrase</fullName>
        <ecNumber evidence="3">4.2.1.1</ecNumber>
    </recommendedName>
</protein>
<evidence type="ECO:0000256" key="1">
    <source>
        <dbReference type="ARBA" id="ARBA00001947"/>
    </source>
</evidence>
<sequence>MSNMFNILDYNRQFVDSKQYEQYLTDKFPDKKMVIITCMDTRLVELLPRAMNLRNGDVKIIKNAGAIISQPFGSVVRSVLVAIYELEATEVVIVGHYECGMTALNSQGIIDKAKERGIEDVVLDTLTNSGIKLHHWLRGFDNVHEGVLNSVRILRKHPLLPPDVPVHGMVIHPDTGALEWIADGYRYLEEQNSESSHEEHSPSATR</sequence>
<dbReference type="RefSeq" id="WP_019420455.1">
    <property type="nucleotide sequence ID" value="NZ_JAJNBZ010000005.1"/>
</dbReference>
<dbReference type="EC" id="4.2.1.1" evidence="3"/>